<dbReference type="RefSeq" id="WP_005253313.1">
    <property type="nucleotide sequence ID" value="NZ_LZDS01000015.1"/>
</dbReference>
<evidence type="ECO:0000313" key="2">
    <source>
        <dbReference type="EMBL" id="OBX28951.1"/>
    </source>
</evidence>
<accession>A0A1A7RAJ7</accession>
<dbReference type="CDD" id="cd02042">
    <property type="entry name" value="ParAB_family"/>
    <property type="match status" value="1"/>
</dbReference>
<dbReference type="InterPro" id="IPR025669">
    <property type="entry name" value="AAA_dom"/>
</dbReference>
<proteinExistence type="predicted"/>
<dbReference type="Proteomes" id="UP000185753">
    <property type="component" value="Unassembled WGS sequence"/>
</dbReference>
<dbReference type="PANTHER" id="PTHR13696">
    <property type="entry name" value="P-LOOP CONTAINING NUCLEOSIDE TRIPHOSPHATE HYDROLASE"/>
    <property type="match status" value="1"/>
</dbReference>
<dbReference type="SUPFAM" id="SSF52540">
    <property type="entry name" value="P-loop containing nucleoside triphosphate hydrolases"/>
    <property type="match status" value="1"/>
</dbReference>
<evidence type="ECO:0000259" key="1">
    <source>
        <dbReference type="Pfam" id="PF13614"/>
    </source>
</evidence>
<dbReference type="STRING" id="1443941.A9J31_14860"/>
<reference evidence="3" key="1">
    <citation type="submission" date="2016-06" db="EMBL/GenBank/DDBJ databases">
        <authorList>
            <person name="Radolfova-Krizova L."/>
            <person name="Nemec A."/>
        </authorList>
    </citation>
    <scope>NUCLEOTIDE SEQUENCE [LARGE SCALE GENOMIC DNA]</scope>
    <source>
        <strain evidence="3">ANC 4275</strain>
    </source>
</reference>
<dbReference type="OrthoDB" id="9799330at2"/>
<protein>
    <submittedName>
        <fullName evidence="2">Chromosome partitioning protein</fullName>
    </submittedName>
</protein>
<gene>
    <name evidence="2" type="ORF">A9J31_14860</name>
</gene>
<dbReference type="InterPro" id="IPR027417">
    <property type="entry name" value="P-loop_NTPase"/>
</dbReference>
<feature type="domain" description="AAA" evidence="1">
    <location>
        <begin position="1"/>
        <end position="173"/>
    </location>
</feature>
<organism evidence="2 3">
    <name type="scientific">Acinetobacter gandensis</name>
    <dbReference type="NCBI Taxonomy" id="1443941"/>
    <lineage>
        <taxon>Bacteria</taxon>
        <taxon>Pseudomonadati</taxon>
        <taxon>Pseudomonadota</taxon>
        <taxon>Gammaproteobacteria</taxon>
        <taxon>Moraxellales</taxon>
        <taxon>Moraxellaceae</taxon>
        <taxon>Acinetobacter</taxon>
    </lineage>
</organism>
<dbReference type="PANTHER" id="PTHR13696:SF99">
    <property type="entry name" value="COBYRINIC ACID AC-DIAMIDE SYNTHASE"/>
    <property type="match status" value="1"/>
</dbReference>
<dbReference type="AlphaFoldDB" id="A0A1A7RAJ7"/>
<sequence>MKKVVASNQKGGVGKSAIICQYAHYLNSLGLRVLVIDLDHQKNTTKALITGGAVTVANVSAFDMLTKEDQTISNPEGFTLVQATPELTAIEKNGTLHNSFATNYQKFLKSVDSLFDVCLIDTNPNPDIRQVASLIVSDYVLSPIQLNQEAIDGIGGLLKQIQAINQKLNPNLKLIGILPNIVEPTPFQKDNLKAIVQHFSKYLIKNSDGSYAFVKKTTAIAEAQAQGIPTNKLGKTSGFTAWAELKTVFESINKFMEI</sequence>
<dbReference type="InterPro" id="IPR050678">
    <property type="entry name" value="DNA_Partitioning_ATPase"/>
</dbReference>
<dbReference type="EMBL" id="LZDS01000015">
    <property type="protein sequence ID" value="OBX28951.1"/>
    <property type="molecule type" value="Genomic_DNA"/>
</dbReference>
<evidence type="ECO:0000313" key="3">
    <source>
        <dbReference type="Proteomes" id="UP000185753"/>
    </source>
</evidence>
<name>A0A1A7RAJ7_9GAMM</name>
<dbReference type="Pfam" id="PF13614">
    <property type="entry name" value="AAA_31"/>
    <property type="match status" value="1"/>
</dbReference>
<keyword evidence="3" id="KW-1185">Reference proteome</keyword>
<dbReference type="Gene3D" id="3.40.50.300">
    <property type="entry name" value="P-loop containing nucleotide triphosphate hydrolases"/>
    <property type="match status" value="1"/>
</dbReference>
<comment type="caution">
    <text evidence="2">The sequence shown here is derived from an EMBL/GenBank/DDBJ whole genome shotgun (WGS) entry which is preliminary data.</text>
</comment>